<keyword evidence="3" id="KW-1185">Reference proteome</keyword>
<dbReference type="Proteomes" id="UP001595548">
    <property type="component" value="Unassembled WGS sequence"/>
</dbReference>
<comment type="caution">
    <text evidence="2">The sequence shown here is derived from an EMBL/GenBank/DDBJ whole genome shotgun (WGS) entry which is preliminary data.</text>
</comment>
<dbReference type="EMBL" id="JBHRTL010000031">
    <property type="protein sequence ID" value="MFC3157009.1"/>
    <property type="molecule type" value="Genomic_DNA"/>
</dbReference>
<organism evidence="2 3">
    <name type="scientific">Gilvimarinus japonicus</name>
    <dbReference type="NCBI Taxonomy" id="1796469"/>
    <lineage>
        <taxon>Bacteria</taxon>
        <taxon>Pseudomonadati</taxon>
        <taxon>Pseudomonadota</taxon>
        <taxon>Gammaproteobacteria</taxon>
        <taxon>Cellvibrionales</taxon>
        <taxon>Cellvibrionaceae</taxon>
        <taxon>Gilvimarinus</taxon>
    </lineage>
</organism>
<evidence type="ECO:0000313" key="3">
    <source>
        <dbReference type="Proteomes" id="UP001595548"/>
    </source>
</evidence>
<protein>
    <submittedName>
        <fullName evidence="2">YdiY family protein</fullName>
    </submittedName>
</protein>
<dbReference type="RefSeq" id="WP_339617184.1">
    <property type="nucleotide sequence ID" value="NZ_AP031500.1"/>
</dbReference>
<dbReference type="InterPro" id="IPR007433">
    <property type="entry name" value="DUF481"/>
</dbReference>
<keyword evidence="1" id="KW-0732">Signal</keyword>
<name>A0ABV7HT72_9GAMM</name>
<proteinExistence type="predicted"/>
<dbReference type="Pfam" id="PF04338">
    <property type="entry name" value="DUF481"/>
    <property type="match status" value="1"/>
</dbReference>
<evidence type="ECO:0000313" key="2">
    <source>
        <dbReference type="EMBL" id="MFC3157009.1"/>
    </source>
</evidence>
<feature type="signal peptide" evidence="1">
    <location>
        <begin position="1"/>
        <end position="22"/>
    </location>
</feature>
<sequence>MKMYTTAAAGVLLAVAASSSLAQGELKPEKTWEVSAELGAIRTTGNTETESFNGKIDVVHRMENWKNQYIASALYKNDQVEQDDGTEQTETTAEKYFASAKSAYLLSDEFSNLFVYGSHTHDEFGAYRKYTTVSAGYGARFIKRESLTLDAEIGPGYFWGDKVEDEDNDIIVKEEGFMVRTAAELKWAFTDNATFNQKLGAEVAEDNTRYVSDTSLSTKISDRMQMKVGYTVNHDTDVADDKEGTDTTTYINLVYNF</sequence>
<evidence type="ECO:0000256" key="1">
    <source>
        <dbReference type="SAM" id="SignalP"/>
    </source>
</evidence>
<accession>A0ABV7HT72</accession>
<feature type="chain" id="PRO_5045887813" evidence="1">
    <location>
        <begin position="23"/>
        <end position="257"/>
    </location>
</feature>
<gene>
    <name evidence="2" type="ORF">ACFOEB_17505</name>
</gene>
<reference evidence="3" key="1">
    <citation type="journal article" date="2019" name="Int. J. Syst. Evol. Microbiol.">
        <title>The Global Catalogue of Microorganisms (GCM) 10K type strain sequencing project: providing services to taxonomists for standard genome sequencing and annotation.</title>
        <authorList>
            <consortium name="The Broad Institute Genomics Platform"/>
            <consortium name="The Broad Institute Genome Sequencing Center for Infectious Disease"/>
            <person name="Wu L."/>
            <person name="Ma J."/>
        </authorList>
    </citation>
    <scope>NUCLEOTIDE SEQUENCE [LARGE SCALE GENOMIC DNA]</scope>
    <source>
        <strain evidence="3">KCTC 52141</strain>
    </source>
</reference>